<dbReference type="Gene3D" id="3.40.830.10">
    <property type="entry name" value="LigB-like"/>
    <property type="match status" value="1"/>
</dbReference>
<gene>
    <name evidence="1" type="ORF">MJO55_10940</name>
</gene>
<reference evidence="1" key="1">
    <citation type="submission" date="2022-08" db="EMBL/GenBank/DDBJ databases">
        <title>Whole genome sequencing of non-tuberculosis mycobacteria type-strains.</title>
        <authorList>
            <person name="Igarashi Y."/>
            <person name="Osugi A."/>
            <person name="Mitarai S."/>
        </authorList>
    </citation>
    <scope>NUCLEOTIDE SEQUENCE</scope>
    <source>
        <strain evidence="1">JCM 16372</strain>
    </source>
</reference>
<protein>
    <submittedName>
        <fullName evidence="1">Uncharacterized protein</fullName>
    </submittedName>
</protein>
<proteinExistence type="predicted"/>
<dbReference type="RefSeq" id="WP_043408040.1">
    <property type="nucleotide sequence ID" value="NZ_CP092427.2"/>
</dbReference>
<name>A0ABY3UGX9_9MYCO</name>
<sequence length="229" mass="22652">MLSAIAIVPSAPVMVPELAGAAAAAETADLRAAAVDVAAALPRRWVAVGAAPVETRCGPDAVGTFAGYGVDVPARLSGTAEGAPAALPLCALITGWLRGLAGPQAVAEVRAVAAATPAREALAAGRALRAELDRTDDAVGVLIVADGANTLTAAAPGGHDPDSVPVQAALDDALAAGRVADLAGLPDGIVGRVAYQVLAGLAEPAPRTAEERYRGAPYGVGYFVGLWTP</sequence>
<dbReference type="EMBL" id="CP092427">
    <property type="protein sequence ID" value="ULP38876.1"/>
    <property type="molecule type" value="Genomic_DNA"/>
</dbReference>
<organism evidence="1 2">
    <name type="scientific">Mycolicibacterium rufum</name>
    <dbReference type="NCBI Taxonomy" id="318424"/>
    <lineage>
        <taxon>Bacteria</taxon>
        <taxon>Bacillati</taxon>
        <taxon>Actinomycetota</taxon>
        <taxon>Actinomycetes</taxon>
        <taxon>Mycobacteriales</taxon>
        <taxon>Mycobacteriaceae</taxon>
        <taxon>Mycolicibacterium</taxon>
    </lineage>
</organism>
<evidence type="ECO:0000313" key="1">
    <source>
        <dbReference type="EMBL" id="ULP38876.1"/>
    </source>
</evidence>
<accession>A0ABY3UGX9</accession>
<evidence type="ECO:0000313" key="2">
    <source>
        <dbReference type="Proteomes" id="UP001055159"/>
    </source>
</evidence>
<keyword evidence="2" id="KW-1185">Reference proteome</keyword>
<dbReference type="Proteomes" id="UP001055159">
    <property type="component" value="Chromosome"/>
</dbReference>